<reference evidence="1 2" key="1">
    <citation type="journal article" date="2020" name="Cell">
        <title>Large-Scale Comparative Analyses of Tick Genomes Elucidate Their Genetic Diversity and Vector Capacities.</title>
        <authorList>
            <consortium name="Tick Genome and Microbiome Consortium (TIGMIC)"/>
            <person name="Jia N."/>
            <person name="Wang J."/>
            <person name="Shi W."/>
            <person name="Du L."/>
            <person name="Sun Y."/>
            <person name="Zhan W."/>
            <person name="Jiang J.F."/>
            <person name="Wang Q."/>
            <person name="Zhang B."/>
            <person name="Ji P."/>
            <person name="Bell-Sakyi L."/>
            <person name="Cui X.M."/>
            <person name="Yuan T.T."/>
            <person name="Jiang B.G."/>
            <person name="Yang W.F."/>
            <person name="Lam T.T."/>
            <person name="Chang Q.C."/>
            <person name="Ding S.J."/>
            <person name="Wang X.J."/>
            <person name="Zhu J.G."/>
            <person name="Ruan X.D."/>
            <person name="Zhao L."/>
            <person name="Wei J.T."/>
            <person name="Ye R.Z."/>
            <person name="Que T.C."/>
            <person name="Du C.H."/>
            <person name="Zhou Y.H."/>
            <person name="Cheng J.X."/>
            <person name="Dai P.F."/>
            <person name="Guo W.B."/>
            <person name="Han X.H."/>
            <person name="Huang E.J."/>
            <person name="Li L.F."/>
            <person name="Wei W."/>
            <person name="Gao Y.C."/>
            <person name="Liu J.Z."/>
            <person name="Shao H.Z."/>
            <person name="Wang X."/>
            <person name="Wang C.C."/>
            <person name="Yang T.C."/>
            <person name="Huo Q.B."/>
            <person name="Li W."/>
            <person name="Chen H.Y."/>
            <person name="Chen S.E."/>
            <person name="Zhou L.G."/>
            <person name="Ni X.B."/>
            <person name="Tian J.H."/>
            <person name="Sheng Y."/>
            <person name="Liu T."/>
            <person name="Pan Y.S."/>
            <person name="Xia L.Y."/>
            <person name="Li J."/>
            <person name="Zhao F."/>
            <person name="Cao W.C."/>
        </authorList>
    </citation>
    <scope>NUCLEOTIDE SEQUENCE [LARGE SCALE GENOMIC DNA]</scope>
    <source>
        <strain evidence="1">Iper-2018</strain>
    </source>
</reference>
<keyword evidence="2" id="KW-1185">Reference proteome</keyword>
<proteinExistence type="predicted"/>
<name>A0AC60QNK0_IXOPE</name>
<accession>A0AC60QNK0</accession>
<dbReference type="EMBL" id="JABSTQ010008044">
    <property type="protein sequence ID" value="KAG0434958.1"/>
    <property type="molecule type" value="Genomic_DNA"/>
</dbReference>
<sequence>MPAETLQLAAAVGWAAPGACAFGRGPPPSPKGTYSSHGAAPRALAEGPCVPSRTPPAHLPLEEGALSAMPEFFRQDEAEPVQAKNRRTTPGIRFEPGVLEEVFKLLETKVAHLKPQERKCVLLLDEMALVEKFEYDPSTSCIRGYVTMSVPRASPSQPPPASQPSLRTVSGPGAPPSGTHPSTSSGPGQTAVPAPQEPPPEPPSATHALVFMIAGISSRWKQVICYHYTGNSFCGKEAASQVKVLIERCNSVGLQVVAVTSDMGSGNRAMWQHFDIYSGRYSRTTNKIPHPQQPGEQINLNGHLVRGQTIVLPADVVTANNLTCPTVSLDPIRQLVEFQKNLTFKLAPKLRPELLDPNHFEKMKVLSHSTATALRFLVENHGWSQDFLTTAWFFEQVNRWFDLMSSRHPVLAISKQNLSSYRNAIEFLTKFQQLFRQLKIGDGAYKPVQAGVVLSTKSVLDLQEMLIDKHSFSFVLTSRFTQDCLENLFSVVRQGNPIPTPLEFKMALKLITLSQYLKASKAGSYELDDASFYLTDLADVTALPTACSDVLPEEIELDMSDPENNSFVYYCGNIVRTVIKNNVTCDICAAAVQVTTTPAHSLLGLKNYVPNVLTCPSEAASTLFARCESVFRSLMHNLVGAQGILDSLSARMVAECQCVRLPECHDIKTKLIRRFCHARLQLFLREKSRKAAARATENREFGSKSMAAPRRRN</sequence>
<comment type="caution">
    <text evidence="1">The sequence shown here is derived from an EMBL/GenBank/DDBJ whole genome shotgun (WGS) entry which is preliminary data.</text>
</comment>
<evidence type="ECO:0000313" key="2">
    <source>
        <dbReference type="Proteomes" id="UP000805193"/>
    </source>
</evidence>
<dbReference type="Proteomes" id="UP000805193">
    <property type="component" value="Unassembled WGS sequence"/>
</dbReference>
<organism evidence="1 2">
    <name type="scientific">Ixodes persulcatus</name>
    <name type="common">Taiga tick</name>
    <dbReference type="NCBI Taxonomy" id="34615"/>
    <lineage>
        <taxon>Eukaryota</taxon>
        <taxon>Metazoa</taxon>
        <taxon>Ecdysozoa</taxon>
        <taxon>Arthropoda</taxon>
        <taxon>Chelicerata</taxon>
        <taxon>Arachnida</taxon>
        <taxon>Acari</taxon>
        <taxon>Parasitiformes</taxon>
        <taxon>Ixodida</taxon>
        <taxon>Ixodoidea</taxon>
        <taxon>Ixodidae</taxon>
        <taxon>Ixodinae</taxon>
        <taxon>Ixodes</taxon>
    </lineage>
</organism>
<gene>
    <name evidence="1" type="ORF">HPB47_018763</name>
</gene>
<evidence type="ECO:0000313" key="1">
    <source>
        <dbReference type="EMBL" id="KAG0434958.1"/>
    </source>
</evidence>
<protein>
    <submittedName>
        <fullName evidence="1">Uncharacterized protein</fullName>
    </submittedName>
</protein>